<keyword evidence="3" id="KW-1185">Reference proteome</keyword>
<feature type="compositionally biased region" description="Polar residues" evidence="1">
    <location>
        <begin position="286"/>
        <end position="310"/>
    </location>
</feature>
<gene>
    <name evidence="4" type="primary">LOC106745446</name>
</gene>
<dbReference type="RefSeq" id="XP_014476538.1">
    <property type="nucleotide sequence ID" value="XM_014621052.1"/>
</dbReference>
<protein>
    <submittedName>
        <fullName evidence="4">Uncharacterized protein LOC106745446</fullName>
    </submittedName>
</protein>
<evidence type="ECO:0000313" key="4">
    <source>
        <dbReference type="RefSeq" id="XP_014476538.1"/>
    </source>
</evidence>
<feature type="signal peptide" evidence="2">
    <location>
        <begin position="1"/>
        <end position="21"/>
    </location>
</feature>
<evidence type="ECO:0000256" key="1">
    <source>
        <dbReference type="SAM" id="MobiDB-lite"/>
    </source>
</evidence>
<organism evidence="3 4">
    <name type="scientific">Dinoponera quadriceps</name>
    <name type="common">South American ant</name>
    <dbReference type="NCBI Taxonomy" id="609295"/>
    <lineage>
        <taxon>Eukaryota</taxon>
        <taxon>Metazoa</taxon>
        <taxon>Ecdysozoa</taxon>
        <taxon>Arthropoda</taxon>
        <taxon>Hexapoda</taxon>
        <taxon>Insecta</taxon>
        <taxon>Pterygota</taxon>
        <taxon>Neoptera</taxon>
        <taxon>Endopterygota</taxon>
        <taxon>Hymenoptera</taxon>
        <taxon>Apocrita</taxon>
        <taxon>Aculeata</taxon>
        <taxon>Formicoidea</taxon>
        <taxon>Formicidae</taxon>
        <taxon>Ponerinae</taxon>
        <taxon>Ponerini</taxon>
        <taxon>Dinoponera</taxon>
    </lineage>
</organism>
<feature type="compositionally biased region" description="Basic and acidic residues" evidence="1">
    <location>
        <begin position="189"/>
        <end position="205"/>
    </location>
</feature>
<feature type="region of interest" description="Disordered" evidence="1">
    <location>
        <begin position="271"/>
        <end position="323"/>
    </location>
</feature>
<evidence type="ECO:0000313" key="3">
    <source>
        <dbReference type="Proteomes" id="UP000515204"/>
    </source>
</evidence>
<sequence>MFAYRRILLAATISSVSVVLADVLVQPGYHYDNNRHNPPYQPAVSQHQPLLPTERYYTKQPADQQSMQHLKGIQIIYPYWRYYDYDQPHFVGHPVYRRNYPVLPHRLHFTKIGGRKYIRPSIFVGYPQPMIGHHRFRRSLVHDATVEKVGKSTIVKHDDGVATKPSLMTAKYLTAIDSHLQKNQPISTDDNHSAEKRQSKDDRTTKGPLLFGLFPENMYRGSRHLNADSNPVTRSPQANSAGNMLKYPGDKSTANLATTIIINPMEKAISGTSQETGRGQEDNKDQQQNQTPLTDTKQPSIPTPTSSSNKTSDEESAMIGASPYYDPMHGKELEWPITSSEIYIPMGYDTWSLTGLYHTPYMRNFPDPRPGPASWKFEPRYQQNAHQATTKKPSLRSRSKLKERLKTNHLIGASNPDSDYRTAIPCNSPSYPEYPFIYDIPPEVPNTYEPIVVSYPIDPNYNYAIYRYSDAQSNPTPITDVQTAPYVSRMVQFPNTYNNPVNTRYIALPQTYYHLNSALTHDSAPFEGTFSSPTYY</sequence>
<dbReference type="OrthoDB" id="7555434at2759"/>
<feature type="region of interest" description="Disordered" evidence="1">
    <location>
        <begin position="373"/>
        <end position="400"/>
    </location>
</feature>
<dbReference type="AlphaFoldDB" id="A0A6P3XEE1"/>
<feature type="region of interest" description="Disordered" evidence="1">
    <location>
        <begin position="182"/>
        <end position="249"/>
    </location>
</feature>
<accession>A0A6P3XEE1</accession>
<feature type="compositionally biased region" description="Polar residues" evidence="1">
    <location>
        <begin position="227"/>
        <end position="242"/>
    </location>
</feature>
<evidence type="ECO:0000256" key="2">
    <source>
        <dbReference type="SAM" id="SignalP"/>
    </source>
</evidence>
<keyword evidence="2" id="KW-0732">Signal</keyword>
<reference evidence="4" key="1">
    <citation type="submission" date="2025-08" db="UniProtKB">
        <authorList>
            <consortium name="RefSeq"/>
        </authorList>
    </citation>
    <scope>IDENTIFICATION</scope>
</reference>
<dbReference type="Proteomes" id="UP000515204">
    <property type="component" value="Unplaced"/>
</dbReference>
<feature type="chain" id="PRO_5027851170" evidence="2">
    <location>
        <begin position="22"/>
        <end position="536"/>
    </location>
</feature>
<dbReference type="KEGG" id="dqu:106745446"/>
<proteinExistence type="predicted"/>
<dbReference type="GeneID" id="106745446"/>
<name>A0A6P3XEE1_DINQU</name>